<dbReference type="InterPro" id="IPR013424">
    <property type="entry name" value="Ice-binding_C"/>
</dbReference>
<feature type="signal peptide" evidence="2">
    <location>
        <begin position="1"/>
        <end position="21"/>
    </location>
</feature>
<reference evidence="3 4" key="1">
    <citation type="submission" date="2016-10" db="EMBL/GenBank/DDBJ databases">
        <authorList>
            <person name="de Groot N.N."/>
        </authorList>
    </citation>
    <scope>NUCLEOTIDE SEQUENCE [LARGE SCALE GENOMIC DNA]</scope>
    <source>
        <strain evidence="3 4">CGMCC 1.10959</strain>
    </source>
</reference>
<dbReference type="NCBIfam" id="TIGR03370">
    <property type="entry name" value="VPLPA-CTERM"/>
    <property type="match status" value="1"/>
</dbReference>
<evidence type="ECO:0000256" key="2">
    <source>
        <dbReference type="SAM" id="SignalP"/>
    </source>
</evidence>
<proteinExistence type="predicted"/>
<keyword evidence="1" id="KW-0472">Membrane</keyword>
<evidence type="ECO:0000313" key="4">
    <source>
        <dbReference type="Proteomes" id="UP000182466"/>
    </source>
</evidence>
<name>A0A1I7CUP3_9RHOB</name>
<dbReference type="AlphaFoldDB" id="A0A1I7CUP3"/>
<keyword evidence="1" id="KW-1133">Transmembrane helix</keyword>
<dbReference type="RefSeq" id="WP_036049738.1">
    <property type="nucleotide sequence ID" value="NZ_FPAW01000020.1"/>
</dbReference>
<dbReference type="Proteomes" id="UP000182466">
    <property type="component" value="Unassembled WGS sequence"/>
</dbReference>
<keyword evidence="4" id="KW-1185">Reference proteome</keyword>
<feature type="chain" id="PRO_5010253393" evidence="2">
    <location>
        <begin position="22"/>
        <end position="224"/>
    </location>
</feature>
<organism evidence="3 4">
    <name type="scientific">Sedimentitalea nanhaiensis</name>
    <dbReference type="NCBI Taxonomy" id="999627"/>
    <lineage>
        <taxon>Bacteria</taxon>
        <taxon>Pseudomonadati</taxon>
        <taxon>Pseudomonadota</taxon>
        <taxon>Alphaproteobacteria</taxon>
        <taxon>Rhodobacterales</taxon>
        <taxon>Paracoccaceae</taxon>
        <taxon>Sedimentitalea</taxon>
    </lineage>
</organism>
<accession>A0A1I7CUP3</accession>
<evidence type="ECO:0000313" key="3">
    <source>
        <dbReference type="EMBL" id="SFU03133.1"/>
    </source>
</evidence>
<dbReference type="eggNOG" id="ENOG50337RZ">
    <property type="taxonomic scope" value="Bacteria"/>
</dbReference>
<protein>
    <submittedName>
        <fullName evidence="3">VPLPA-CTERM protein sorting domain-containing protein</fullName>
    </submittedName>
</protein>
<evidence type="ECO:0000256" key="1">
    <source>
        <dbReference type="SAM" id="Phobius"/>
    </source>
</evidence>
<gene>
    <name evidence="3" type="ORF">SAMN05216236_1207</name>
</gene>
<dbReference type="InterPro" id="IPR022472">
    <property type="entry name" value="VPLPA-CTERM"/>
</dbReference>
<feature type="transmembrane region" description="Helical" evidence="1">
    <location>
        <begin position="199"/>
        <end position="218"/>
    </location>
</feature>
<keyword evidence="1" id="KW-0812">Transmembrane</keyword>
<dbReference type="EMBL" id="FPAW01000020">
    <property type="protein sequence ID" value="SFU03133.1"/>
    <property type="molecule type" value="Genomic_DNA"/>
</dbReference>
<dbReference type="STRING" id="999627.SAMN05216236_1207"/>
<sequence>MKISMTGVAVAAAVFAGAASADTVYVDTQGPGYFGSQDWKSTVNVSGPGANGSFNAGQFQLTGDTLGNFAAFCVDLAGRLSDGLPGVYEVKNDMFSNPVLANIDKLFSSAYASVQDAASAAGFQIALWEIIEDSDNLSDNTNSGFDLNGGNFKLVSQSTEVRDLANDFLDGLAGASVGGYKYTYLDSEDGQDLVTISPVPVPAAGLLLLSGLGGIAALRRRKKA</sequence>
<keyword evidence="2" id="KW-0732">Signal</keyword>
<dbReference type="NCBIfam" id="TIGR02595">
    <property type="entry name" value="PEP_CTERM"/>
    <property type="match status" value="1"/>
</dbReference>